<evidence type="ECO:0000256" key="9">
    <source>
        <dbReference type="ARBA" id="ARBA00049401"/>
    </source>
</evidence>
<dbReference type="PANTHER" id="PTHR42747:SF3">
    <property type="entry name" value="NITRONATE MONOOXYGENASE-RELATED"/>
    <property type="match status" value="1"/>
</dbReference>
<dbReference type="Proteomes" id="UP000198654">
    <property type="component" value="Unassembled WGS sequence"/>
</dbReference>
<dbReference type="OrthoDB" id="9778912at2"/>
<dbReference type="GO" id="GO:0009636">
    <property type="term" value="P:response to toxic substance"/>
    <property type="evidence" value="ECO:0007669"/>
    <property type="project" value="UniProtKB-KW"/>
</dbReference>
<comment type="cofactor">
    <cofactor evidence="1">
        <name>FMN</name>
        <dbReference type="ChEBI" id="CHEBI:58210"/>
    </cofactor>
</comment>
<keyword evidence="5" id="KW-0288">FMN</keyword>
<gene>
    <name evidence="10" type="ORF">SAMN05661010_01393</name>
</gene>
<keyword evidence="11" id="KW-1185">Reference proteome</keyword>
<dbReference type="SUPFAM" id="SSF51412">
    <property type="entry name" value="Inosine monophosphate dehydrogenase (IMPDH)"/>
    <property type="match status" value="1"/>
</dbReference>
<organism evidence="10 11">
    <name type="scientific">Modicisalibacter muralis</name>
    <dbReference type="NCBI Taxonomy" id="119000"/>
    <lineage>
        <taxon>Bacteria</taxon>
        <taxon>Pseudomonadati</taxon>
        <taxon>Pseudomonadota</taxon>
        <taxon>Gammaproteobacteria</taxon>
        <taxon>Oceanospirillales</taxon>
        <taxon>Halomonadaceae</taxon>
        <taxon>Modicisalibacter</taxon>
    </lineage>
</organism>
<accession>A0A1G9IZD5</accession>
<keyword evidence="6" id="KW-0560">Oxidoreductase</keyword>
<dbReference type="InterPro" id="IPR013785">
    <property type="entry name" value="Aldolase_TIM"/>
</dbReference>
<protein>
    <recommendedName>
        <fullName evidence="8">Propionate 3-nitronate monooxygenase</fullName>
    </recommendedName>
</protein>
<comment type="similarity">
    <text evidence="2">Belongs to the nitronate monooxygenase family. NMO class I subfamily.</text>
</comment>
<evidence type="ECO:0000256" key="3">
    <source>
        <dbReference type="ARBA" id="ARBA00022575"/>
    </source>
</evidence>
<dbReference type="Gene3D" id="3.20.20.70">
    <property type="entry name" value="Aldolase class I"/>
    <property type="match status" value="1"/>
</dbReference>
<evidence type="ECO:0000256" key="8">
    <source>
        <dbReference type="ARBA" id="ARBA00031155"/>
    </source>
</evidence>
<dbReference type="PANTHER" id="PTHR42747">
    <property type="entry name" value="NITRONATE MONOOXYGENASE-RELATED"/>
    <property type="match status" value="1"/>
</dbReference>
<name>A0A1G9IZD5_9GAMM</name>
<dbReference type="InterPro" id="IPR004136">
    <property type="entry name" value="NMO"/>
</dbReference>
<evidence type="ECO:0000256" key="1">
    <source>
        <dbReference type="ARBA" id="ARBA00001917"/>
    </source>
</evidence>
<evidence type="ECO:0000256" key="5">
    <source>
        <dbReference type="ARBA" id="ARBA00022643"/>
    </source>
</evidence>
<evidence type="ECO:0000256" key="6">
    <source>
        <dbReference type="ARBA" id="ARBA00023002"/>
    </source>
</evidence>
<dbReference type="CDD" id="cd04730">
    <property type="entry name" value="NPD_like"/>
    <property type="match status" value="1"/>
</dbReference>
<keyword evidence="3" id="KW-0216">Detoxification</keyword>
<sequence>MRQTTASDEFCERFGLRYPIVQAPMAGVTTPELVAAVAGAGGLGSLGAAYLSPQALREQLLAVRGLTSAAFKVNLFLEHRPDPATLVPAHAALAATRAALSLSDELPTAPWQPDVHAQVDVLIEQRVPIVSFMFGVPEAALVSRLHDAGSVVWGNAMSVEDAERLVQAGCDAVVLQGVGAGGHRATFSPEDDGDGLDTLALVEAAAGRVKVPLIAAGGLMDGHDLNALLERGAVAGQFGTAFLDTDEAGTREPYRVALRGANELPWLTRAFSGRPARALPNRFTIEVEAQGWPLADFPIQNALTQPVRRVGAERDDAGLMALWSGVGVDRLRRMSAAAMVATLAEEARL</sequence>
<reference evidence="10 11" key="1">
    <citation type="submission" date="2016-10" db="EMBL/GenBank/DDBJ databases">
        <authorList>
            <person name="de Groot N.N."/>
        </authorList>
    </citation>
    <scope>NUCLEOTIDE SEQUENCE [LARGE SCALE GENOMIC DNA]</scope>
    <source>
        <strain evidence="10 11">DSM 14789</strain>
    </source>
</reference>
<evidence type="ECO:0000256" key="4">
    <source>
        <dbReference type="ARBA" id="ARBA00022630"/>
    </source>
</evidence>
<dbReference type="Pfam" id="PF03060">
    <property type="entry name" value="NMO"/>
    <property type="match status" value="1"/>
</dbReference>
<evidence type="ECO:0000313" key="10">
    <source>
        <dbReference type="EMBL" id="SDL30386.1"/>
    </source>
</evidence>
<proteinExistence type="inferred from homology"/>
<dbReference type="EMBL" id="FNGI01000002">
    <property type="protein sequence ID" value="SDL30386.1"/>
    <property type="molecule type" value="Genomic_DNA"/>
</dbReference>
<evidence type="ECO:0000256" key="7">
    <source>
        <dbReference type="ARBA" id="ARBA00023033"/>
    </source>
</evidence>
<dbReference type="STRING" id="119000.SAMN05661010_01393"/>
<evidence type="ECO:0000313" key="11">
    <source>
        <dbReference type="Proteomes" id="UP000198654"/>
    </source>
</evidence>
<comment type="catalytic activity">
    <reaction evidence="9">
        <text>3 propionate 3-nitronate + 3 O2 + H2O = 3 3-oxopropanoate + 2 nitrate + nitrite + H2O2 + 3 H(+)</text>
        <dbReference type="Rhea" id="RHEA:57332"/>
        <dbReference type="ChEBI" id="CHEBI:15377"/>
        <dbReference type="ChEBI" id="CHEBI:15378"/>
        <dbReference type="ChEBI" id="CHEBI:15379"/>
        <dbReference type="ChEBI" id="CHEBI:16240"/>
        <dbReference type="ChEBI" id="CHEBI:16301"/>
        <dbReference type="ChEBI" id="CHEBI:17632"/>
        <dbReference type="ChEBI" id="CHEBI:33190"/>
        <dbReference type="ChEBI" id="CHEBI:136067"/>
    </reaction>
</comment>
<dbReference type="GO" id="GO:0018580">
    <property type="term" value="F:nitronate monooxygenase activity"/>
    <property type="evidence" value="ECO:0007669"/>
    <property type="project" value="InterPro"/>
</dbReference>
<keyword evidence="7 10" id="KW-0503">Monooxygenase</keyword>
<dbReference type="RefSeq" id="WP_089726846.1">
    <property type="nucleotide sequence ID" value="NZ_FNGI01000002.1"/>
</dbReference>
<keyword evidence="4" id="KW-0285">Flavoprotein</keyword>
<dbReference type="AlphaFoldDB" id="A0A1G9IZD5"/>
<evidence type="ECO:0000256" key="2">
    <source>
        <dbReference type="ARBA" id="ARBA00009881"/>
    </source>
</evidence>